<dbReference type="PANTHER" id="PTHR35333:SF3">
    <property type="entry name" value="BETA-LACTAMASE-TYPE TRANSPEPTIDASE FOLD CONTAINING PROTEIN"/>
    <property type="match status" value="1"/>
</dbReference>
<comment type="similarity">
    <text evidence="2 6">Belongs to the class-A beta-lactamase family.</text>
</comment>
<dbReference type="InterPro" id="IPR000871">
    <property type="entry name" value="Beta-lactam_class-A"/>
</dbReference>
<evidence type="ECO:0000313" key="12">
    <source>
        <dbReference type="Proteomes" id="UP000681131"/>
    </source>
</evidence>
<keyword evidence="5 6" id="KW-0046">Antibiotic resistance</keyword>
<evidence type="ECO:0000256" key="7">
    <source>
        <dbReference type="SAM" id="SignalP"/>
    </source>
</evidence>
<dbReference type="RefSeq" id="WP_112869721.1">
    <property type="nucleotide sequence ID" value="NZ_CP021781.1"/>
</dbReference>
<comment type="catalytic activity">
    <reaction evidence="1 6">
        <text>a beta-lactam + H2O = a substituted beta-amino acid</text>
        <dbReference type="Rhea" id="RHEA:20401"/>
        <dbReference type="ChEBI" id="CHEBI:15377"/>
        <dbReference type="ChEBI" id="CHEBI:35627"/>
        <dbReference type="ChEBI" id="CHEBI:140347"/>
        <dbReference type="EC" id="3.5.2.6"/>
    </reaction>
</comment>
<feature type="signal peptide" evidence="7">
    <location>
        <begin position="1"/>
        <end position="18"/>
    </location>
</feature>
<evidence type="ECO:0000259" key="8">
    <source>
        <dbReference type="Pfam" id="PF13354"/>
    </source>
</evidence>
<proteinExistence type="inferred from homology"/>
<evidence type="ECO:0000256" key="6">
    <source>
        <dbReference type="RuleBase" id="RU361140"/>
    </source>
</evidence>
<dbReference type="PANTHER" id="PTHR35333">
    <property type="entry name" value="BETA-LACTAMASE"/>
    <property type="match status" value="1"/>
</dbReference>
<accession>A0A2Z4XY48</accession>
<evidence type="ECO:0000256" key="2">
    <source>
        <dbReference type="ARBA" id="ARBA00009009"/>
    </source>
</evidence>
<keyword evidence="12" id="KW-1185">Reference proteome</keyword>
<sequence>MKHVLTAFFSFLPFILLANSPLDASFKKLEDKYSGKIGVYSINNTDKSLIEYNENYHFPICSVFKLLLVGAVLHEDMQNEGFLDKKILITKKDITNLGYTPITGKNIGKHLTISQLSFAAILSDNAAGNILIEQIGGLNKLNLFIKNLGDENTIINNNEPKVNNTTPESNINKTTPKSITRDINELIFGNILDDKHKKIFIKWLQDNNTGKNRIALNAPKNWIIGDKTGTCGEYGSTNDVAILWSPNKKNSIALGILYTNPENKNAKNNEKIIQEATKLITNSI</sequence>
<dbReference type="PRINTS" id="PR00118">
    <property type="entry name" value="BLACTAMASEA"/>
</dbReference>
<protein>
    <recommendedName>
        <fullName evidence="3 6">Beta-lactamase</fullName>
        <ecNumber evidence="3 6">3.5.2.6</ecNumber>
    </recommendedName>
</protein>
<dbReference type="OrthoDB" id="9784149at2"/>
<dbReference type="NCBIfam" id="NF033103">
    <property type="entry name" value="bla_class_A"/>
    <property type="match status" value="1"/>
</dbReference>
<keyword evidence="4 6" id="KW-0378">Hydrolase</keyword>
<reference evidence="10 12" key="2">
    <citation type="submission" date="2019-08" db="EMBL/GenBank/DDBJ databases">
        <title>Complete genome sequences of Francisella adeliensis (FSC1325 and FSC1326).</title>
        <authorList>
            <person name="Ohrman C."/>
            <person name="Uneklint I."/>
            <person name="Vallesi A."/>
            <person name="Karlsson L."/>
            <person name="Sjodin A."/>
        </authorList>
    </citation>
    <scope>NUCLEOTIDE SEQUENCE [LARGE SCALE GENOMIC DNA]</scope>
    <source>
        <strain evidence="10 12">FSC1325</strain>
    </source>
</reference>
<dbReference type="GO" id="GO:0008800">
    <property type="term" value="F:beta-lactamase activity"/>
    <property type="evidence" value="ECO:0007669"/>
    <property type="project" value="UniProtKB-UniRule"/>
</dbReference>
<dbReference type="EMBL" id="CP021781">
    <property type="protein sequence ID" value="AXA33548.1"/>
    <property type="molecule type" value="Genomic_DNA"/>
</dbReference>
<dbReference type="Gene3D" id="3.40.710.10">
    <property type="entry name" value="DD-peptidase/beta-lactamase superfamily"/>
    <property type="match status" value="1"/>
</dbReference>
<keyword evidence="7" id="KW-0732">Signal</keyword>
<feature type="domain" description="Beta-lactamase class A catalytic" evidence="8">
    <location>
        <begin position="38"/>
        <end position="257"/>
    </location>
</feature>
<feature type="chain" id="PRO_5016274549" description="Beta-lactamase" evidence="7">
    <location>
        <begin position="19"/>
        <end position="284"/>
    </location>
</feature>
<gene>
    <name evidence="10" type="primary">bla</name>
    <name evidence="9" type="ORF">CDH04_03590</name>
    <name evidence="10" type="ORF">FZC43_03590</name>
</gene>
<dbReference type="InterPro" id="IPR012338">
    <property type="entry name" value="Beta-lactam/transpept-like"/>
</dbReference>
<dbReference type="Proteomes" id="UP000681131">
    <property type="component" value="Chromosome"/>
</dbReference>
<dbReference type="InterPro" id="IPR023650">
    <property type="entry name" value="Beta-lactam_class-A_AS"/>
</dbReference>
<dbReference type="KEGG" id="fad:CDH04_03590"/>
<evidence type="ECO:0000313" key="9">
    <source>
        <dbReference type="EMBL" id="AXA33548.1"/>
    </source>
</evidence>
<dbReference type="EMBL" id="CP043424">
    <property type="protein sequence ID" value="QIW11780.1"/>
    <property type="molecule type" value="Genomic_DNA"/>
</dbReference>
<dbReference type="SUPFAM" id="SSF56601">
    <property type="entry name" value="beta-lactamase/transpeptidase-like"/>
    <property type="match status" value="1"/>
</dbReference>
<evidence type="ECO:0000256" key="4">
    <source>
        <dbReference type="ARBA" id="ARBA00022801"/>
    </source>
</evidence>
<evidence type="ECO:0000313" key="11">
    <source>
        <dbReference type="Proteomes" id="UP000251120"/>
    </source>
</evidence>
<dbReference type="AlphaFoldDB" id="A0A2Z4XY48"/>
<dbReference type="PROSITE" id="PS00146">
    <property type="entry name" value="BETA_LACTAMASE_A"/>
    <property type="match status" value="1"/>
</dbReference>
<dbReference type="Proteomes" id="UP000251120">
    <property type="component" value="Chromosome"/>
</dbReference>
<dbReference type="EC" id="3.5.2.6" evidence="3 6"/>
<organism evidence="9 11">
    <name type="scientific">Francisella adeliensis</name>
    <dbReference type="NCBI Taxonomy" id="2007306"/>
    <lineage>
        <taxon>Bacteria</taxon>
        <taxon>Pseudomonadati</taxon>
        <taxon>Pseudomonadota</taxon>
        <taxon>Gammaproteobacteria</taxon>
        <taxon>Thiotrichales</taxon>
        <taxon>Francisellaceae</taxon>
        <taxon>Francisella</taxon>
    </lineage>
</organism>
<evidence type="ECO:0000256" key="1">
    <source>
        <dbReference type="ARBA" id="ARBA00001526"/>
    </source>
</evidence>
<dbReference type="GO" id="GO:0030655">
    <property type="term" value="P:beta-lactam antibiotic catabolic process"/>
    <property type="evidence" value="ECO:0007669"/>
    <property type="project" value="InterPro"/>
</dbReference>
<dbReference type="Pfam" id="PF13354">
    <property type="entry name" value="Beta-lactamase2"/>
    <property type="match status" value="1"/>
</dbReference>
<reference evidence="9 11" key="1">
    <citation type="submission" date="2017-06" db="EMBL/GenBank/DDBJ databases">
        <title>Complete genome of Francisella adeliensis.</title>
        <authorList>
            <person name="Vallesi A."/>
            <person name="Sjodin A."/>
        </authorList>
    </citation>
    <scope>NUCLEOTIDE SEQUENCE [LARGE SCALE GENOMIC DNA]</scope>
    <source>
        <strain evidence="9 11">FDC440</strain>
    </source>
</reference>
<name>A0A2Z4XY48_9GAMM</name>
<evidence type="ECO:0000256" key="5">
    <source>
        <dbReference type="ARBA" id="ARBA00023251"/>
    </source>
</evidence>
<evidence type="ECO:0000256" key="3">
    <source>
        <dbReference type="ARBA" id="ARBA00012865"/>
    </source>
</evidence>
<dbReference type="GO" id="GO:0046677">
    <property type="term" value="P:response to antibiotic"/>
    <property type="evidence" value="ECO:0007669"/>
    <property type="project" value="UniProtKB-UniRule"/>
</dbReference>
<evidence type="ECO:0000313" key="10">
    <source>
        <dbReference type="EMBL" id="QIW11780.1"/>
    </source>
</evidence>
<dbReference type="InterPro" id="IPR045155">
    <property type="entry name" value="Beta-lactam_cat"/>
</dbReference>